<reference evidence="2" key="1">
    <citation type="submission" date="2020-10" db="EMBL/GenBank/DDBJ databases">
        <authorList>
            <person name="Yerushalmy O."/>
            <person name="Gronovich N."/>
            <person name="Alkalay-Oren S."/>
            <person name="Coppenhagen-Glazer S."/>
            <person name="Hazan R."/>
        </authorList>
    </citation>
    <scope>NUCLEOTIDE SEQUENCE</scope>
</reference>
<name>A0A873WJ75_9CAUD</name>
<sequence>MGWVDRFWSKVAKGDECWEWTASLDSAGYGQLSVEGKPKRASRLSCILHHGPPPEGKNEACHTCDNRKCVRPDHLYWGDRSSNITDARDRNRNSGRQRLTMAQVQAVRDDQGTLSMRATGRKHGISHKQVSNIWKGKQWAG</sequence>
<evidence type="ECO:0000259" key="1">
    <source>
        <dbReference type="Pfam" id="PF13392"/>
    </source>
</evidence>
<evidence type="ECO:0000313" key="3">
    <source>
        <dbReference type="Proteomes" id="UP000663393"/>
    </source>
</evidence>
<dbReference type="SUPFAM" id="SSF54060">
    <property type="entry name" value="His-Me finger endonucleases"/>
    <property type="match status" value="1"/>
</dbReference>
<dbReference type="EMBL" id="MW145136">
    <property type="protein sequence ID" value="QPB11271.1"/>
    <property type="molecule type" value="Genomic_DNA"/>
</dbReference>
<dbReference type="InterPro" id="IPR044930">
    <property type="entry name" value="Homing_endonuclease_His-Me"/>
</dbReference>
<dbReference type="Proteomes" id="UP000663393">
    <property type="component" value="Segment"/>
</dbReference>
<dbReference type="InterPro" id="IPR003615">
    <property type="entry name" value="HNH_nuc"/>
</dbReference>
<dbReference type="Gene3D" id="3.90.75.10">
    <property type="entry name" value="Homing Intron 3 (I-ppo) Encoded Endonuclease, Chain A"/>
    <property type="match status" value="1"/>
</dbReference>
<feature type="domain" description="HNH nuclease" evidence="1">
    <location>
        <begin position="40"/>
        <end position="83"/>
    </location>
</feature>
<protein>
    <recommendedName>
        <fullName evidence="1">HNH nuclease domain-containing protein</fullName>
    </recommendedName>
</protein>
<organism evidence="2 3">
    <name type="scientific">Providencia phage PSTNGR1</name>
    <dbReference type="NCBI Taxonomy" id="2783542"/>
    <lineage>
        <taxon>Viruses</taxon>
        <taxon>Duplodnaviria</taxon>
        <taxon>Heunggongvirae</taxon>
        <taxon>Uroviricota</taxon>
        <taxon>Caudoviricetes</taxon>
        <taxon>Autographivirales</taxon>
        <taxon>Autonotataviridae</taxon>
        <taxon>Jeruvirus</taxon>
        <taxon>Jeruvirus PSTNGR1</taxon>
    </lineage>
</organism>
<dbReference type="Pfam" id="PF13392">
    <property type="entry name" value="HNH_3"/>
    <property type="match status" value="1"/>
</dbReference>
<proteinExistence type="predicted"/>
<dbReference type="InterPro" id="IPR044925">
    <property type="entry name" value="His-Me_finger_sf"/>
</dbReference>
<evidence type="ECO:0000313" key="2">
    <source>
        <dbReference type="EMBL" id="QPB11271.1"/>
    </source>
</evidence>
<accession>A0A873WJ75</accession>
<dbReference type="GO" id="GO:0004519">
    <property type="term" value="F:endonuclease activity"/>
    <property type="evidence" value="ECO:0007669"/>
    <property type="project" value="InterPro"/>
</dbReference>
<keyword evidence="3" id="KW-1185">Reference proteome</keyword>